<evidence type="ECO:0000313" key="5">
    <source>
        <dbReference type="Proteomes" id="UP000075884"/>
    </source>
</evidence>
<dbReference type="Pfam" id="PF13855">
    <property type="entry name" value="LRR_8"/>
    <property type="match status" value="1"/>
</dbReference>
<dbReference type="InterPro" id="IPR003591">
    <property type="entry name" value="Leu-rich_rpt_typical-subtyp"/>
</dbReference>
<dbReference type="SMART" id="SM00369">
    <property type="entry name" value="LRR_TYP"/>
    <property type="match status" value="7"/>
</dbReference>
<feature type="transmembrane region" description="Helical" evidence="3">
    <location>
        <begin position="568"/>
        <end position="590"/>
    </location>
</feature>
<reference evidence="5" key="1">
    <citation type="submission" date="2013-03" db="EMBL/GenBank/DDBJ databases">
        <title>The Genome Sequence of Anopheles dirus WRAIR2.</title>
        <authorList>
            <consortium name="The Broad Institute Genomics Platform"/>
            <person name="Neafsey D.E."/>
            <person name="Walton C."/>
            <person name="Walker B."/>
            <person name="Young S.K."/>
            <person name="Zeng Q."/>
            <person name="Gargeya S."/>
            <person name="Fitzgerald M."/>
            <person name="Haas B."/>
            <person name="Abouelleil A."/>
            <person name="Allen A.W."/>
            <person name="Alvarado L."/>
            <person name="Arachchi H.M."/>
            <person name="Berlin A.M."/>
            <person name="Chapman S.B."/>
            <person name="Gainer-Dewar J."/>
            <person name="Goldberg J."/>
            <person name="Griggs A."/>
            <person name="Gujja S."/>
            <person name="Hansen M."/>
            <person name="Howarth C."/>
            <person name="Imamovic A."/>
            <person name="Ireland A."/>
            <person name="Larimer J."/>
            <person name="McCowan C."/>
            <person name="Murphy C."/>
            <person name="Pearson M."/>
            <person name="Poon T.W."/>
            <person name="Priest M."/>
            <person name="Roberts A."/>
            <person name="Saif S."/>
            <person name="Shea T."/>
            <person name="Sisk P."/>
            <person name="Sykes S."/>
            <person name="Wortman J."/>
            <person name="Nusbaum C."/>
            <person name="Birren B."/>
        </authorList>
    </citation>
    <scope>NUCLEOTIDE SEQUENCE [LARGE SCALE GENOMIC DNA]</scope>
    <source>
        <strain evidence="5">WRAIR2</strain>
    </source>
</reference>
<keyword evidence="3" id="KW-1133">Transmembrane helix</keyword>
<protein>
    <submittedName>
        <fullName evidence="4">Uncharacterized protein</fullName>
    </submittedName>
</protein>
<name>A0A182NJP0_9DIPT</name>
<keyword evidence="3" id="KW-0472">Membrane</keyword>
<dbReference type="VEuPathDB" id="VectorBase:ADIR007864"/>
<dbReference type="InterPro" id="IPR001611">
    <property type="entry name" value="Leu-rich_rpt"/>
</dbReference>
<dbReference type="EnsemblMetazoa" id="ADIR007864-RA">
    <property type="protein sequence ID" value="ADIR007864-PA"/>
    <property type="gene ID" value="ADIR007864"/>
</dbReference>
<proteinExistence type="predicted"/>
<reference evidence="4" key="2">
    <citation type="submission" date="2020-05" db="UniProtKB">
        <authorList>
            <consortium name="EnsemblMetazoa"/>
        </authorList>
    </citation>
    <scope>IDENTIFICATION</scope>
    <source>
        <strain evidence="4">WRAIR2</strain>
    </source>
</reference>
<dbReference type="PANTHER" id="PTHR24366:SF158">
    <property type="entry name" value="PLATELET GLYCOPROTEIN IB ALPHA CHAIN-LIKE-RELATED"/>
    <property type="match status" value="1"/>
</dbReference>
<dbReference type="InterPro" id="IPR026906">
    <property type="entry name" value="LRR_5"/>
</dbReference>
<dbReference type="PANTHER" id="PTHR24366">
    <property type="entry name" value="IG(IMMUNOGLOBULIN) AND LRR(LEUCINE RICH REPEAT) DOMAINS"/>
    <property type="match status" value="1"/>
</dbReference>
<dbReference type="GO" id="GO:0005886">
    <property type="term" value="C:plasma membrane"/>
    <property type="evidence" value="ECO:0007669"/>
    <property type="project" value="TreeGrafter"/>
</dbReference>
<evidence type="ECO:0000313" key="4">
    <source>
        <dbReference type="EnsemblMetazoa" id="ADIR007864-PA"/>
    </source>
</evidence>
<sequence length="622" mass="70409">DAASSGCDLSTLGLISCHPDQSTASWPVPNITPKRTSFLHNIVPEMNALRARAVAGVFFLLVISSHALIYPCDHYDSVGEYNLRHCTLIDVTVVHDAEDLDFTSEYPRPYWFEFRAAHMTEIPRALFSTFPEMQTIDFGKTGIENINKFTFENAKQLRHLYLPHNVLTVLNNFVFKGCDRLEWLDLSHNQLQEVKEKAFNDIPTLVRLDLNHNQLETLPDKVFSDLRNLQQLLLHDNRLAVLGDDLFNDCPLHTFNLNNNRLKDFHNRDFHQSWKMVHLRGNLLTSVRLPYNAVTIDLSWNNLTAVEIDAIVQVQSLDLSHNLLTDIGNASVLHKIETLDVSFNSLRSVPLTTFLSMQQLSKLNLEATELTSLEHGLFSQQTNLTWLDVSFNRLQTLDLTVLTAAARLEHLHIDGNNLTSVEYARLPALFPSLTYLGLFDNAWNCSYLVDLVQFCRQNSINVAPLKSYGTALNTSNVQGIYCKSSRSSVLPAVTPVEHPMASAPPAPSDTYTVHQLVHMLQEMNYTTEQLMREMRRTMHPHPYSGANGSVGGSAVVSASCTALHAYNYQVFILLILSVILIINIGFLLWVQHNANVRRAVDRMIIFRRDQGASIQTELHQEL</sequence>
<dbReference type="Proteomes" id="UP000075884">
    <property type="component" value="Unassembled WGS sequence"/>
</dbReference>
<evidence type="ECO:0000256" key="3">
    <source>
        <dbReference type="SAM" id="Phobius"/>
    </source>
</evidence>
<dbReference type="Pfam" id="PF13306">
    <property type="entry name" value="LRR_5"/>
    <property type="match status" value="1"/>
</dbReference>
<dbReference type="PROSITE" id="PS51450">
    <property type="entry name" value="LRR"/>
    <property type="match status" value="3"/>
</dbReference>
<evidence type="ECO:0000256" key="2">
    <source>
        <dbReference type="ARBA" id="ARBA00022737"/>
    </source>
</evidence>
<organism evidence="4 5">
    <name type="scientific">Anopheles dirus</name>
    <dbReference type="NCBI Taxonomy" id="7168"/>
    <lineage>
        <taxon>Eukaryota</taxon>
        <taxon>Metazoa</taxon>
        <taxon>Ecdysozoa</taxon>
        <taxon>Arthropoda</taxon>
        <taxon>Hexapoda</taxon>
        <taxon>Insecta</taxon>
        <taxon>Pterygota</taxon>
        <taxon>Neoptera</taxon>
        <taxon>Endopterygota</taxon>
        <taxon>Diptera</taxon>
        <taxon>Nematocera</taxon>
        <taxon>Culicoidea</taxon>
        <taxon>Culicidae</taxon>
        <taxon>Anophelinae</taxon>
        <taxon>Anopheles</taxon>
    </lineage>
</organism>
<dbReference type="GO" id="GO:0007616">
    <property type="term" value="P:long-term memory"/>
    <property type="evidence" value="ECO:0007669"/>
    <property type="project" value="TreeGrafter"/>
</dbReference>
<dbReference type="Gene3D" id="3.80.10.10">
    <property type="entry name" value="Ribonuclease Inhibitor"/>
    <property type="match status" value="2"/>
</dbReference>
<evidence type="ECO:0000256" key="1">
    <source>
        <dbReference type="ARBA" id="ARBA00022614"/>
    </source>
</evidence>
<keyword evidence="3" id="KW-0812">Transmembrane</keyword>
<keyword evidence="2" id="KW-0677">Repeat</keyword>
<dbReference type="SMART" id="SM00364">
    <property type="entry name" value="LRR_BAC"/>
    <property type="match status" value="5"/>
</dbReference>
<dbReference type="STRING" id="7168.A0A182NJP0"/>
<keyword evidence="5" id="KW-1185">Reference proteome</keyword>
<dbReference type="AlphaFoldDB" id="A0A182NJP0"/>
<dbReference type="SUPFAM" id="SSF52058">
    <property type="entry name" value="L domain-like"/>
    <property type="match status" value="1"/>
</dbReference>
<keyword evidence="1" id="KW-0433">Leucine-rich repeat</keyword>
<dbReference type="InterPro" id="IPR032675">
    <property type="entry name" value="LRR_dom_sf"/>
</dbReference>
<accession>A0A182NJP0</accession>